<dbReference type="Proteomes" id="UP000190285">
    <property type="component" value="Unassembled WGS sequence"/>
</dbReference>
<dbReference type="EMBL" id="FUZT01000015">
    <property type="protein sequence ID" value="SKC86954.1"/>
    <property type="molecule type" value="Genomic_DNA"/>
</dbReference>
<evidence type="ECO:0000313" key="1">
    <source>
        <dbReference type="EMBL" id="SKC86954.1"/>
    </source>
</evidence>
<evidence type="ECO:0000313" key="2">
    <source>
        <dbReference type="Proteomes" id="UP000190285"/>
    </source>
</evidence>
<dbReference type="AlphaFoldDB" id="A0A1T5MG91"/>
<proteinExistence type="predicted"/>
<dbReference type="STRING" id="36842.SAMN02194393_04605"/>
<dbReference type="RefSeq" id="WP_170917556.1">
    <property type="nucleotide sequence ID" value="NZ_FUZT01000015.1"/>
</dbReference>
<gene>
    <name evidence="1" type="ORF">SAMN02194393_04605</name>
</gene>
<name>A0A1T5MG91_9FIRM</name>
<reference evidence="1 2" key="1">
    <citation type="submission" date="2017-02" db="EMBL/GenBank/DDBJ databases">
        <authorList>
            <person name="Peterson S.W."/>
        </authorList>
    </citation>
    <scope>NUCLEOTIDE SEQUENCE [LARGE SCALE GENOMIC DNA]</scope>
    <source>
        <strain evidence="1 2">M1</strain>
    </source>
</reference>
<organism evidence="1 2">
    <name type="scientific">Maledivibacter halophilus</name>
    <dbReference type="NCBI Taxonomy" id="36842"/>
    <lineage>
        <taxon>Bacteria</taxon>
        <taxon>Bacillati</taxon>
        <taxon>Bacillota</taxon>
        <taxon>Clostridia</taxon>
        <taxon>Peptostreptococcales</taxon>
        <taxon>Caminicellaceae</taxon>
        <taxon>Maledivibacter</taxon>
    </lineage>
</organism>
<keyword evidence="2" id="KW-1185">Reference proteome</keyword>
<protein>
    <submittedName>
        <fullName evidence="1">Uncharacterized protein</fullName>
    </submittedName>
</protein>
<accession>A0A1T5MG91</accession>
<sequence>MEKIEKLKEYMEKEFGVTPENIDQKLEEMKRIFLKRGFVISENKRVQ</sequence>